<evidence type="ECO:0000313" key="1">
    <source>
        <dbReference type="EMBL" id="SMX49186.1"/>
    </source>
</evidence>
<name>A0A238L4D5_9RHOB</name>
<evidence type="ECO:0000313" key="2">
    <source>
        <dbReference type="Proteomes" id="UP000220836"/>
    </source>
</evidence>
<dbReference type="EMBL" id="FXYH01000020">
    <property type="protein sequence ID" value="SMX49186.1"/>
    <property type="molecule type" value="Genomic_DNA"/>
</dbReference>
<proteinExistence type="predicted"/>
<protein>
    <submittedName>
        <fullName evidence="1">Uncharacterized protein</fullName>
    </submittedName>
</protein>
<sequence length="93" mass="9562">MAVFQVTTALDTGVDNTVSDNLNLADETLDGGGLSLREALLLAQATPEADTLIFASEPGDTFASGGVIHLSSTLEIWSDVTINGDLDGPASQI</sequence>
<reference evidence="1 2" key="1">
    <citation type="submission" date="2017-05" db="EMBL/GenBank/DDBJ databases">
        <authorList>
            <person name="Song R."/>
            <person name="Chenine A.L."/>
            <person name="Ruprecht R.M."/>
        </authorList>
    </citation>
    <scope>NUCLEOTIDE SEQUENCE [LARGE SCALE GENOMIC DNA]</scope>
    <source>
        <strain evidence="1 2">CECT 8663</strain>
    </source>
</reference>
<accession>A0A238L4D5</accession>
<dbReference type="AlphaFoldDB" id="A0A238L4D5"/>
<dbReference type="RefSeq" id="WP_097806556.1">
    <property type="nucleotide sequence ID" value="NZ_FXYH01000020.1"/>
</dbReference>
<organism evidence="1 2">
    <name type="scientific">Pelagimonas varians</name>
    <dbReference type="NCBI Taxonomy" id="696760"/>
    <lineage>
        <taxon>Bacteria</taxon>
        <taxon>Pseudomonadati</taxon>
        <taxon>Pseudomonadota</taxon>
        <taxon>Alphaproteobacteria</taxon>
        <taxon>Rhodobacterales</taxon>
        <taxon>Roseobacteraceae</taxon>
        <taxon>Pelagimonas</taxon>
    </lineage>
</organism>
<dbReference type="Proteomes" id="UP000220836">
    <property type="component" value="Unassembled WGS sequence"/>
</dbReference>
<keyword evidence="2" id="KW-1185">Reference proteome</keyword>
<gene>
    <name evidence="1" type="ORF">PEV8663_04123</name>
</gene>